<gene>
    <name evidence="8" type="ordered locus">Desal_3682</name>
</gene>
<evidence type="ECO:0000256" key="3">
    <source>
        <dbReference type="ARBA" id="ARBA00022840"/>
    </source>
</evidence>
<dbReference type="InterPro" id="IPR013815">
    <property type="entry name" value="ATP_grasp_subdomain_1"/>
</dbReference>
<dbReference type="SUPFAM" id="SSF52210">
    <property type="entry name" value="Succinyl-CoA synthetase domains"/>
    <property type="match status" value="2"/>
</dbReference>
<evidence type="ECO:0000313" key="8">
    <source>
        <dbReference type="EMBL" id="ACS81728.1"/>
    </source>
</evidence>
<dbReference type="SUPFAM" id="SSF51735">
    <property type="entry name" value="NAD(P)-binding Rossmann-fold domains"/>
    <property type="match status" value="1"/>
</dbReference>
<dbReference type="SUPFAM" id="SSF55729">
    <property type="entry name" value="Acyl-CoA N-acyltransferases (Nat)"/>
    <property type="match status" value="1"/>
</dbReference>
<dbReference type="AlphaFoldDB" id="C6BU19"/>
<evidence type="ECO:0000256" key="1">
    <source>
        <dbReference type="ARBA" id="ARBA00022598"/>
    </source>
</evidence>
<dbReference type="STRING" id="526222.Desal_3682"/>
<evidence type="ECO:0000256" key="2">
    <source>
        <dbReference type="ARBA" id="ARBA00022741"/>
    </source>
</evidence>
<dbReference type="InterPro" id="IPR032875">
    <property type="entry name" value="Succ_CoA_lig_flav_dom"/>
</dbReference>
<evidence type="ECO:0000256" key="5">
    <source>
        <dbReference type="PROSITE-ProRule" id="PRU00409"/>
    </source>
</evidence>
<proteinExistence type="inferred from homology"/>
<dbReference type="Gene3D" id="3.30.470.20">
    <property type="entry name" value="ATP-grasp fold, B domain"/>
    <property type="match status" value="1"/>
</dbReference>
<dbReference type="InterPro" id="IPR036291">
    <property type="entry name" value="NAD(P)-bd_dom_sf"/>
</dbReference>
<keyword evidence="3 5" id="KW-0067">ATP-binding</keyword>
<dbReference type="PROSITE" id="PS50975">
    <property type="entry name" value="ATP_GRASP"/>
    <property type="match status" value="1"/>
</dbReference>
<evidence type="ECO:0000256" key="4">
    <source>
        <dbReference type="ARBA" id="ARBA00060888"/>
    </source>
</evidence>
<dbReference type="InterPro" id="IPR051538">
    <property type="entry name" value="Acyl-CoA_Synth/Transferase"/>
</dbReference>
<dbReference type="HOGENOM" id="CLU_007415_0_2_7"/>
<dbReference type="Pfam" id="PF13302">
    <property type="entry name" value="Acetyltransf_3"/>
    <property type="match status" value="1"/>
</dbReference>
<protein>
    <submittedName>
        <fullName evidence="8">CoA-binding domain protein</fullName>
    </submittedName>
</protein>
<dbReference type="RefSeq" id="WP_015853544.1">
    <property type="nucleotide sequence ID" value="NC_012881.1"/>
</dbReference>
<feature type="domain" description="N-acetyltransferase" evidence="7">
    <location>
        <begin position="738"/>
        <end position="895"/>
    </location>
</feature>
<evidence type="ECO:0000259" key="6">
    <source>
        <dbReference type="PROSITE" id="PS50975"/>
    </source>
</evidence>
<keyword evidence="9" id="KW-1185">Reference proteome</keyword>
<dbReference type="Pfam" id="PF13380">
    <property type="entry name" value="CoA_binding_2"/>
    <property type="match status" value="1"/>
</dbReference>
<dbReference type="Pfam" id="PF13549">
    <property type="entry name" value="ATP-grasp_5"/>
    <property type="match status" value="1"/>
</dbReference>
<feature type="domain" description="ATP-grasp" evidence="6">
    <location>
        <begin position="500"/>
        <end position="536"/>
    </location>
</feature>
<dbReference type="eggNOG" id="COG1042">
    <property type="taxonomic scope" value="Bacteria"/>
</dbReference>
<dbReference type="KEGG" id="dsa:Desal_3682"/>
<evidence type="ECO:0000259" key="7">
    <source>
        <dbReference type="PROSITE" id="PS51186"/>
    </source>
</evidence>
<dbReference type="Gene3D" id="3.30.1490.20">
    <property type="entry name" value="ATP-grasp fold, A domain"/>
    <property type="match status" value="1"/>
</dbReference>
<organism evidence="8 9">
    <name type="scientific">Maridesulfovibrio salexigens (strain ATCC 14822 / DSM 2638 / NCIMB 8403 / VKM B-1763)</name>
    <name type="common">Desulfovibrio salexigens</name>
    <dbReference type="NCBI Taxonomy" id="526222"/>
    <lineage>
        <taxon>Bacteria</taxon>
        <taxon>Pseudomonadati</taxon>
        <taxon>Thermodesulfobacteriota</taxon>
        <taxon>Desulfovibrionia</taxon>
        <taxon>Desulfovibrionales</taxon>
        <taxon>Desulfovibrionaceae</taxon>
        <taxon>Maridesulfovibrio</taxon>
    </lineage>
</organism>
<dbReference type="SUPFAM" id="SSF56059">
    <property type="entry name" value="Glutathione synthetase ATP-binding domain-like"/>
    <property type="match status" value="1"/>
</dbReference>
<dbReference type="Gene3D" id="3.40.630.30">
    <property type="match status" value="1"/>
</dbReference>
<dbReference type="GO" id="GO:0005524">
    <property type="term" value="F:ATP binding"/>
    <property type="evidence" value="ECO:0007669"/>
    <property type="project" value="UniProtKB-UniRule"/>
</dbReference>
<dbReference type="Gene3D" id="3.40.50.261">
    <property type="entry name" value="Succinyl-CoA synthetase domains"/>
    <property type="match status" value="2"/>
</dbReference>
<dbReference type="InterPro" id="IPR003781">
    <property type="entry name" value="CoA-bd"/>
</dbReference>
<evidence type="ECO:0000313" key="9">
    <source>
        <dbReference type="Proteomes" id="UP000002601"/>
    </source>
</evidence>
<dbReference type="EMBL" id="CP001649">
    <property type="protein sequence ID" value="ACS81728.1"/>
    <property type="molecule type" value="Genomic_DNA"/>
</dbReference>
<dbReference type="PROSITE" id="PS51186">
    <property type="entry name" value="GNAT"/>
    <property type="match status" value="1"/>
</dbReference>
<keyword evidence="2 5" id="KW-0547">Nucleotide-binding</keyword>
<dbReference type="Proteomes" id="UP000002601">
    <property type="component" value="Chromosome"/>
</dbReference>
<dbReference type="FunFam" id="3.30.1490.20:FF:000020">
    <property type="entry name" value="Protein lysine acetyltransferase"/>
    <property type="match status" value="1"/>
</dbReference>
<dbReference type="InterPro" id="IPR016102">
    <property type="entry name" value="Succinyl-CoA_synth-like"/>
</dbReference>
<dbReference type="InterPro" id="IPR000182">
    <property type="entry name" value="GNAT_dom"/>
</dbReference>
<dbReference type="GO" id="GO:0016874">
    <property type="term" value="F:ligase activity"/>
    <property type="evidence" value="ECO:0007669"/>
    <property type="project" value="UniProtKB-KW"/>
</dbReference>
<dbReference type="GO" id="GO:0016747">
    <property type="term" value="F:acyltransferase activity, transferring groups other than amino-acyl groups"/>
    <property type="evidence" value="ECO:0007669"/>
    <property type="project" value="InterPro"/>
</dbReference>
<dbReference type="GO" id="GO:0046872">
    <property type="term" value="F:metal ion binding"/>
    <property type="evidence" value="ECO:0007669"/>
    <property type="project" value="InterPro"/>
</dbReference>
<name>C6BU19_MARSD</name>
<comment type="similarity">
    <text evidence="4">In the N-terminal section; belongs to the acetate CoA ligase alpha subunit family.</text>
</comment>
<dbReference type="OrthoDB" id="9807426at2"/>
<dbReference type="Pfam" id="PF13607">
    <property type="entry name" value="Succ_CoA_lig"/>
    <property type="match status" value="1"/>
</dbReference>
<sequence length="902" mass="99390">MSVINLEYLFQPGSVAVIGATNDPANAGNILMRNLMGGGFLGPVMPVSTDAEAISGVLTYKDVSELPKVPDLAIICLPLEECPPLLERLRNIGVKACALIGPGFSAIPENERVRLRAELLRAANSPQMRILGPKSLGFIVPAMNLNASLAPLPAKAGKIAFVSQSDSFIPTVLDWAATNDIGFSHVVSLGSRIDLTFGDVLDYLGSDAQTRSILLYIESIHDARDFMSAARAASRNKPVLAIRPGQALQHVTQELARLENAMIARADEVYDVAFRRAGMLRVQTIDGMFDAAQTLASLRQPVRGDRLAIIVNGTSAGLAAADGLIRRGGKLAKLSDDTVEKLNTVFDGEWSGGNPVTIKFDTPGQKYLDALKVLIKDKEVDAVLVVHVPFAGISSAEVAEILAKGLKRVRRMVLTSWLGSDMSRKSRKIFSVHGIPTYESADQAVRAFMYMAEYQRNQELLTETPDSLPTDFFPDTTTARETVRKALSEGRQELNEPEARRVLAAYGLPVVETKVALSAREAVIAADEIGCPVALKIRSPQINQPYDVGGVVLDLESTEKVWEAAATMLTRVNRQRPDAYIEGFTVQKMGRRLGSHELFISASADSTFGPIIHFGHGGMTREVVRDQAVAMVPLNMTLARELISRTRISRLLSGTPTQPPADIDDLCLTLIQVSQLFIDIPQIVHLDINPLYGDDTGVLALGAKILVAECREDCPQLAIRPYPRELEECVVLRDSRQVTLRPIRPEDEPAHYKFLEQVSDEDMRMRFFGVVRRDFDHKDMSRFTQINYDREMAFIATAVGESGIPETLGVVRTSTKPDNSEAEFAILIRSDLKGTGLGSMLFHKIIRYTKERGTHWLVGQTLFENKAMQGLSRKFGFEIRENYEEDLVEMRLDCTKLEDDTE</sequence>
<dbReference type="PANTHER" id="PTHR43334">
    <property type="entry name" value="ACETATE--COA LIGASE [ADP-FORMING]"/>
    <property type="match status" value="1"/>
</dbReference>
<reference evidence="8 9" key="1">
    <citation type="submission" date="2009-06" db="EMBL/GenBank/DDBJ databases">
        <title>Complete sequence of Desulfovibrio salexigens DSM 2638.</title>
        <authorList>
            <consortium name="US DOE Joint Genome Institute"/>
            <person name="Lucas S."/>
            <person name="Copeland A."/>
            <person name="Lapidus A."/>
            <person name="Glavina del Rio T."/>
            <person name="Tice H."/>
            <person name="Bruce D."/>
            <person name="Goodwin L."/>
            <person name="Pitluck S."/>
            <person name="Munk A.C."/>
            <person name="Brettin T."/>
            <person name="Detter J.C."/>
            <person name="Han C."/>
            <person name="Tapia R."/>
            <person name="Larimer F."/>
            <person name="Land M."/>
            <person name="Hauser L."/>
            <person name="Kyrpides N."/>
            <person name="Anderson I."/>
            <person name="Wall J.D."/>
            <person name="Arkin A.P."/>
            <person name="Dehal P."/>
            <person name="Chivian D."/>
            <person name="Giles B."/>
            <person name="Hazen T.C."/>
        </authorList>
    </citation>
    <scope>NUCLEOTIDE SEQUENCE [LARGE SCALE GENOMIC DNA]</scope>
    <source>
        <strain evidence="9">ATCC 14822 / DSM 2638 / NCIMB 8403 / VKM B-1763</strain>
    </source>
</reference>
<dbReference type="InterPro" id="IPR011761">
    <property type="entry name" value="ATP-grasp"/>
</dbReference>
<dbReference type="SMART" id="SM00881">
    <property type="entry name" value="CoA_binding"/>
    <property type="match status" value="1"/>
</dbReference>
<dbReference type="Gene3D" id="3.40.50.720">
    <property type="entry name" value="NAD(P)-binding Rossmann-like Domain"/>
    <property type="match status" value="1"/>
</dbReference>
<dbReference type="PANTHER" id="PTHR43334:SF1">
    <property type="entry name" value="3-HYDROXYPROPIONATE--COA LIGASE [ADP-FORMING]"/>
    <property type="match status" value="1"/>
</dbReference>
<dbReference type="InterPro" id="IPR016181">
    <property type="entry name" value="Acyl_CoA_acyltransferase"/>
</dbReference>
<keyword evidence="1" id="KW-0436">Ligase</keyword>
<dbReference type="eggNOG" id="COG1670">
    <property type="taxonomic scope" value="Bacteria"/>
</dbReference>
<accession>C6BU19</accession>